<accession>A0A9E7LDF9</accession>
<proteinExistence type="predicted"/>
<dbReference type="EMBL" id="CP097511">
    <property type="protein sequence ID" value="URE49476.1"/>
    <property type="molecule type" value="Genomic_DNA"/>
</dbReference>
<organism evidence="2 3">
    <name type="scientific">Musa troglodytarum</name>
    <name type="common">fe'i banana</name>
    <dbReference type="NCBI Taxonomy" id="320322"/>
    <lineage>
        <taxon>Eukaryota</taxon>
        <taxon>Viridiplantae</taxon>
        <taxon>Streptophyta</taxon>
        <taxon>Embryophyta</taxon>
        <taxon>Tracheophyta</taxon>
        <taxon>Spermatophyta</taxon>
        <taxon>Magnoliopsida</taxon>
        <taxon>Liliopsida</taxon>
        <taxon>Zingiberales</taxon>
        <taxon>Musaceae</taxon>
        <taxon>Musa</taxon>
    </lineage>
</organism>
<feature type="compositionally biased region" description="Acidic residues" evidence="1">
    <location>
        <begin position="49"/>
        <end position="62"/>
    </location>
</feature>
<evidence type="ECO:0000313" key="3">
    <source>
        <dbReference type="Proteomes" id="UP001055439"/>
    </source>
</evidence>
<keyword evidence="3" id="KW-1185">Reference proteome</keyword>
<dbReference type="PANTHER" id="PTHR33237">
    <property type="entry name" value="F2P16.13 PROTEIN-RELATED"/>
    <property type="match status" value="1"/>
</dbReference>
<reference evidence="2" key="1">
    <citation type="submission" date="2022-05" db="EMBL/GenBank/DDBJ databases">
        <title>The Musa troglodytarum L. genome provides insights into the mechanism of non-climacteric behaviour and enrichment of carotenoids.</title>
        <authorList>
            <person name="Wang J."/>
        </authorList>
    </citation>
    <scope>NUCLEOTIDE SEQUENCE</scope>
    <source>
        <tissue evidence="2">Leaf</tissue>
    </source>
</reference>
<protein>
    <submittedName>
        <fullName evidence="2">Uncharacterized protein</fullName>
    </submittedName>
</protein>
<feature type="region of interest" description="Disordered" evidence="1">
    <location>
        <begin position="35"/>
        <end position="62"/>
    </location>
</feature>
<dbReference type="Proteomes" id="UP001055439">
    <property type="component" value="Chromosome 9"/>
</dbReference>
<dbReference type="PANTHER" id="PTHR33237:SF46">
    <property type="entry name" value="OS01G0606100 PROTEIN"/>
    <property type="match status" value="1"/>
</dbReference>
<name>A0A9E7LDF9_9LILI</name>
<gene>
    <name evidence="2" type="ORF">MUK42_15330</name>
</gene>
<dbReference type="AlphaFoldDB" id="A0A9E7LDF9"/>
<sequence length="199" mass="22551">MAIGLLHAVTALVSSWSRNMSRAARKLSRRRSSFIPSLRGKKERNGGFGDEDTEGELEEEMQDEDGVWRRTILMGEKCQPLDFSGVIYYDADGRRLEEVPTPRSPLRSPLPSFAQKSPVTASYTANRRDCQPKEYYLKAWMSLNEAFSTGSQRFIWPGSSDRKAAFFDLAIGREEATGLLLFWESKLQQDKITNNNGNC</sequence>
<evidence type="ECO:0000313" key="2">
    <source>
        <dbReference type="EMBL" id="URE49476.1"/>
    </source>
</evidence>
<evidence type="ECO:0000256" key="1">
    <source>
        <dbReference type="SAM" id="MobiDB-lite"/>
    </source>
</evidence>
<dbReference type="OrthoDB" id="674685at2759"/>